<evidence type="ECO:0000259" key="5">
    <source>
        <dbReference type="Pfam" id="PF08100"/>
    </source>
</evidence>
<dbReference type="EMBL" id="DXAM01000149">
    <property type="protein sequence ID" value="HJA05372.1"/>
    <property type="molecule type" value="Genomic_DNA"/>
</dbReference>
<dbReference type="GO" id="GO:0046983">
    <property type="term" value="F:protein dimerization activity"/>
    <property type="evidence" value="ECO:0007669"/>
    <property type="project" value="InterPro"/>
</dbReference>
<reference evidence="6" key="1">
    <citation type="journal article" date="2021" name="PeerJ">
        <title>Extensive microbial diversity within the chicken gut microbiome revealed by metagenomics and culture.</title>
        <authorList>
            <person name="Gilroy R."/>
            <person name="Ravi A."/>
            <person name="Getino M."/>
            <person name="Pursley I."/>
            <person name="Horton D.L."/>
            <person name="Alikhan N.F."/>
            <person name="Baker D."/>
            <person name="Gharbi K."/>
            <person name="Hall N."/>
            <person name="Watson M."/>
            <person name="Adriaenssens E.M."/>
            <person name="Foster-Nyarko E."/>
            <person name="Jarju S."/>
            <person name="Secka A."/>
            <person name="Antonio M."/>
            <person name="Oren A."/>
            <person name="Chaudhuri R.R."/>
            <person name="La Ragione R."/>
            <person name="Hildebrand F."/>
            <person name="Pallen M.J."/>
        </authorList>
    </citation>
    <scope>NUCLEOTIDE SEQUENCE</scope>
    <source>
        <strain evidence="6">ChiHjej8B7-3636</strain>
    </source>
</reference>
<dbReference type="Pfam" id="PF00891">
    <property type="entry name" value="Methyltransf_2"/>
    <property type="match status" value="1"/>
</dbReference>
<organism evidence="6 7">
    <name type="scientific">Candidatus Microbacterium stercoravium</name>
    <dbReference type="NCBI Taxonomy" id="2838697"/>
    <lineage>
        <taxon>Bacteria</taxon>
        <taxon>Bacillati</taxon>
        <taxon>Actinomycetota</taxon>
        <taxon>Actinomycetes</taxon>
        <taxon>Micrococcales</taxon>
        <taxon>Microbacteriaceae</taxon>
        <taxon>Microbacterium</taxon>
    </lineage>
</organism>
<dbReference type="PANTHER" id="PTHR43712:SF2">
    <property type="entry name" value="O-METHYLTRANSFERASE CICE"/>
    <property type="match status" value="1"/>
</dbReference>
<dbReference type="Pfam" id="PF08100">
    <property type="entry name" value="Dimerisation"/>
    <property type="match status" value="1"/>
</dbReference>
<evidence type="ECO:0000313" key="7">
    <source>
        <dbReference type="Proteomes" id="UP000824220"/>
    </source>
</evidence>
<dbReference type="SUPFAM" id="SSF46785">
    <property type="entry name" value="Winged helix' DNA-binding domain"/>
    <property type="match status" value="1"/>
</dbReference>
<dbReference type="PIRSF" id="PIRSF005739">
    <property type="entry name" value="O-mtase"/>
    <property type="match status" value="1"/>
</dbReference>
<sequence length="337" mass="36349">MEAPSPKASMDLLSRADLLEPALLRAAATLGVADVLAEEPANAVTVAARVGADASVMTELLQELAARELLARDGDTYALTDAMDPLRTDHPMSVRELLRNDSMLGMSGLSILRLDHTVHTGEPASLASGTSYWDEVNREPQYLAEWRRQVETADASDAPLSWGAQQIVRGYDWSDVEHVVDVGGHIGSVLLSLLRAQSHLRGTMVDIGHPATVASERFARSDVAERATVVDSSFFDPLPAGGDVYVLSAILADWTDDDAERILRRCAEAARPGGKVLLAEVAMPMDTSATRLRMRSMMPAPDRSTTSLISLAERAGLRLSWQADGDDGRSLLELIPV</sequence>
<comment type="caution">
    <text evidence="6">The sequence shown here is derived from an EMBL/GenBank/DDBJ whole genome shotgun (WGS) entry which is preliminary data.</text>
</comment>
<protein>
    <recommendedName>
        <fullName evidence="8">O-methyltransferase</fullName>
    </recommendedName>
</protein>
<dbReference type="InterPro" id="IPR016461">
    <property type="entry name" value="COMT-like"/>
</dbReference>
<keyword evidence="3" id="KW-0949">S-adenosyl-L-methionine</keyword>
<dbReference type="InterPro" id="IPR036390">
    <property type="entry name" value="WH_DNA-bd_sf"/>
</dbReference>
<accession>A0A9D2KJ47</accession>
<evidence type="ECO:0000259" key="4">
    <source>
        <dbReference type="Pfam" id="PF00891"/>
    </source>
</evidence>
<feature type="domain" description="O-methyltransferase dimerisation" evidence="5">
    <location>
        <begin position="20"/>
        <end position="82"/>
    </location>
</feature>
<dbReference type="GO" id="GO:0008171">
    <property type="term" value="F:O-methyltransferase activity"/>
    <property type="evidence" value="ECO:0007669"/>
    <property type="project" value="InterPro"/>
</dbReference>
<dbReference type="InterPro" id="IPR036388">
    <property type="entry name" value="WH-like_DNA-bd_sf"/>
</dbReference>
<proteinExistence type="predicted"/>
<dbReference type="Gene3D" id="3.40.50.150">
    <property type="entry name" value="Vaccinia Virus protein VP39"/>
    <property type="match status" value="1"/>
</dbReference>
<keyword evidence="1" id="KW-0489">Methyltransferase</keyword>
<dbReference type="Gene3D" id="1.10.10.10">
    <property type="entry name" value="Winged helix-like DNA-binding domain superfamily/Winged helix DNA-binding domain"/>
    <property type="match status" value="1"/>
</dbReference>
<dbReference type="AlphaFoldDB" id="A0A9D2KJ47"/>
<name>A0A9D2KJ47_9MICO</name>
<dbReference type="SUPFAM" id="SSF53335">
    <property type="entry name" value="S-adenosyl-L-methionine-dependent methyltransferases"/>
    <property type="match status" value="1"/>
</dbReference>
<dbReference type="PROSITE" id="PS51683">
    <property type="entry name" value="SAM_OMT_II"/>
    <property type="match status" value="1"/>
</dbReference>
<dbReference type="Gene3D" id="1.10.287.1350">
    <property type="match status" value="1"/>
</dbReference>
<dbReference type="InterPro" id="IPR029063">
    <property type="entry name" value="SAM-dependent_MTases_sf"/>
</dbReference>
<dbReference type="PANTHER" id="PTHR43712">
    <property type="entry name" value="PUTATIVE (AFU_ORTHOLOGUE AFUA_4G14580)-RELATED"/>
    <property type="match status" value="1"/>
</dbReference>
<feature type="domain" description="O-methyltransferase C-terminal" evidence="4">
    <location>
        <begin position="127"/>
        <end position="291"/>
    </location>
</feature>
<evidence type="ECO:0000256" key="1">
    <source>
        <dbReference type="ARBA" id="ARBA00022603"/>
    </source>
</evidence>
<reference evidence="6" key="2">
    <citation type="submission" date="2021-04" db="EMBL/GenBank/DDBJ databases">
        <authorList>
            <person name="Gilroy R."/>
        </authorList>
    </citation>
    <scope>NUCLEOTIDE SEQUENCE</scope>
    <source>
        <strain evidence="6">ChiHjej8B7-3636</strain>
    </source>
</reference>
<dbReference type="CDD" id="cd02440">
    <property type="entry name" value="AdoMet_MTases"/>
    <property type="match status" value="1"/>
</dbReference>
<dbReference type="InterPro" id="IPR012967">
    <property type="entry name" value="COMT_dimerisation"/>
</dbReference>
<dbReference type="InterPro" id="IPR001077">
    <property type="entry name" value="COMT_C"/>
</dbReference>
<evidence type="ECO:0000256" key="2">
    <source>
        <dbReference type="ARBA" id="ARBA00022679"/>
    </source>
</evidence>
<evidence type="ECO:0000256" key="3">
    <source>
        <dbReference type="ARBA" id="ARBA00022691"/>
    </source>
</evidence>
<evidence type="ECO:0000313" key="6">
    <source>
        <dbReference type="EMBL" id="HJA05372.1"/>
    </source>
</evidence>
<keyword evidence="2" id="KW-0808">Transferase</keyword>
<evidence type="ECO:0008006" key="8">
    <source>
        <dbReference type="Google" id="ProtNLM"/>
    </source>
</evidence>
<dbReference type="Proteomes" id="UP000824220">
    <property type="component" value="Unassembled WGS sequence"/>
</dbReference>
<dbReference type="GO" id="GO:0032259">
    <property type="term" value="P:methylation"/>
    <property type="evidence" value="ECO:0007669"/>
    <property type="project" value="UniProtKB-KW"/>
</dbReference>
<gene>
    <name evidence="6" type="ORF">H9800_10995</name>
</gene>